<sequence length="62" mass="6763">MNSIENANSEKHYILMTIAIFIGIVGVYLRFAGDAPYWSWAANAILVVGVVIALRAIKNILG</sequence>
<keyword evidence="2" id="KW-1185">Reference proteome</keyword>
<gene>
    <name evidence="1" type="ORF">GO620_001130</name>
</gene>
<dbReference type="KEGG" id="mgik:GO620_001130"/>
<dbReference type="Proteomes" id="UP000429232">
    <property type="component" value="Chromosome"/>
</dbReference>
<evidence type="ECO:0000313" key="2">
    <source>
        <dbReference type="Proteomes" id="UP000429232"/>
    </source>
</evidence>
<dbReference type="RefSeq" id="WP_157523159.1">
    <property type="nucleotide sequence ID" value="NZ_CP066775.1"/>
</dbReference>
<dbReference type="AlphaFoldDB" id="A0A6I4IMU2"/>
<accession>A0A6I4IMU2</accession>
<protein>
    <submittedName>
        <fullName evidence="1">Uncharacterized protein</fullName>
    </submittedName>
</protein>
<evidence type="ECO:0000313" key="1">
    <source>
        <dbReference type="EMBL" id="QQL50085.1"/>
    </source>
</evidence>
<organism evidence="1 2">
    <name type="scientific">Mucilaginibacter ginkgonis</name>
    <dbReference type="NCBI Taxonomy" id="2682091"/>
    <lineage>
        <taxon>Bacteria</taxon>
        <taxon>Pseudomonadati</taxon>
        <taxon>Bacteroidota</taxon>
        <taxon>Sphingobacteriia</taxon>
        <taxon>Sphingobacteriales</taxon>
        <taxon>Sphingobacteriaceae</taxon>
        <taxon>Mucilaginibacter</taxon>
    </lineage>
</organism>
<dbReference type="EMBL" id="CP066775">
    <property type="protein sequence ID" value="QQL50085.1"/>
    <property type="molecule type" value="Genomic_DNA"/>
</dbReference>
<proteinExistence type="predicted"/>
<reference evidence="1 2" key="1">
    <citation type="submission" date="2020-12" db="EMBL/GenBank/DDBJ databases">
        <title>HMF7856_wgs.fasta genome submission.</title>
        <authorList>
            <person name="Kang H."/>
            <person name="Kim H."/>
            <person name="Joh K."/>
        </authorList>
    </citation>
    <scope>NUCLEOTIDE SEQUENCE [LARGE SCALE GENOMIC DNA]</scope>
    <source>
        <strain evidence="1 2">HMF7856</strain>
    </source>
</reference>
<name>A0A6I4IMU2_9SPHI</name>